<dbReference type="RefSeq" id="WP_033896666.1">
    <property type="nucleotide sequence ID" value="NZ_ASGY01000252.1"/>
</dbReference>
<proteinExistence type="predicted"/>
<dbReference type="OrthoDB" id="6960198at2"/>
<comment type="caution">
    <text evidence="1">The sequence shown here is derived from an EMBL/GenBank/DDBJ whole genome shotgun (WGS) entry which is preliminary data.</text>
</comment>
<dbReference type="EMBL" id="ASGY01000252">
    <property type="protein sequence ID" value="KGE63935.1"/>
    <property type="molecule type" value="Genomic_DNA"/>
</dbReference>
<dbReference type="PROSITE" id="PS51257">
    <property type="entry name" value="PROKAR_LIPOPROTEIN"/>
    <property type="match status" value="1"/>
</dbReference>
<evidence type="ECO:0000313" key="2">
    <source>
        <dbReference type="Proteomes" id="UP000030060"/>
    </source>
</evidence>
<evidence type="ECO:0008006" key="3">
    <source>
        <dbReference type="Google" id="ProtNLM"/>
    </source>
</evidence>
<reference evidence="1 2" key="1">
    <citation type="journal article" date="2013" name="Genome Announc.">
        <title>Draft Genome Sequence of Pseudomonas fluorescens LMG 5329, a White Line-Inducing Principle-Producing Bioindicator for the Mushroom Pathogen Pseudomonas tolaasii.</title>
        <authorList>
            <person name="Ghequire M.G."/>
            <person name="Rokni-Zadeh H."/>
            <person name="Zarrineh P."/>
            <person name="De Mot R."/>
        </authorList>
    </citation>
    <scope>NUCLEOTIDE SEQUENCE [LARGE SCALE GENOMIC DNA]</scope>
    <source>
        <strain evidence="1 2">LMG 5329</strain>
    </source>
</reference>
<name>A0A0A1YRK7_PSEFL</name>
<dbReference type="Proteomes" id="UP000030060">
    <property type="component" value="Unassembled WGS sequence"/>
</dbReference>
<accession>A0A0A1YRK7</accession>
<evidence type="ECO:0000313" key="1">
    <source>
        <dbReference type="EMBL" id="KGE63935.1"/>
    </source>
</evidence>
<protein>
    <recommendedName>
        <fullName evidence="3">Lipoprotein</fullName>
    </recommendedName>
</protein>
<gene>
    <name evidence="1" type="ORF">K814_0131945</name>
</gene>
<sequence>MKLQSSVTRLTLLGALIIGVAGCSNIKPTEDHLKTLSETNLGEPVKRISNVRSDSMTTYYVASAASGEYNCSVPSGASGGMFAVASFGMMKPAAYCQPKGARGNPLQGFTQ</sequence>
<organism evidence="1 2">
    <name type="scientific">Pseudomonas fluorescens LMG 5329</name>
    <dbReference type="NCBI Taxonomy" id="1324332"/>
    <lineage>
        <taxon>Bacteria</taxon>
        <taxon>Pseudomonadati</taxon>
        <taxon>Pseudomonadota</taxon>
        <taxon>Gammaproteobacteria</taxon>
        <taxon>Pseudomonadales</taxon>
        <taxon>Pseudomonadaceae</taxon>
        <taxon>Pseudomonas</taxon>
    </lineage>
</organism>
<dbReference type="AlphaFoldDB" id="A0A0A1YRK7"/>